<dbReference type="Proteomes" id="UP000224567">
    <property type="component" value="Unassembled WGS sequence"/>
</dbReference>
<dbReference type="EMBL" id="MLFT02000002">
    <property type="protein sequence ID" value="PHT55434.1"/>
    <property type="molecule type" value="Genomic_DNA"/>
</dbReference>
<dbReference type="InterPro" id="IPR023410">
    <property type="entry name" value="14-3-3_domain"/>
</dbReference>
<proteinExistence type="inferred from homology"/>
<reference evidence="5" key="2">
    <citation type="journal article" date="2017" name="J. Anim. Genet.">
        <title>Multiple reference genome sequences of hot pepper reveal the massive evolution of plant disease resistance genes by retroduplication.</title>
        <authorList>
            <person name="Kim S."/>
            <person name="Park J."/>
            <person name="Yeom S.-I."/>
            <person name="Kim Y.-M."/>
            <person name="Seo E."/>
            <person name="Kim K.-T."/>
            <person name="Kim M.-S."/>
            <person name="Lee J.M."/>
            <person name="Cheong K."/>
            <person name="Shin H.-S."/>
            <person name="Kim S.-B."/>
            <person name="Han K."/>
            <person name="Lee J."/>
            <person name="Park M."/>
            <person name="Lee H.-A."/>
            <person name="Lee H.-Y."/>
            <person name="Lee Y."/>
            <person name="Oh S."/>
            <person name="Lee J.H."/>
            <person name="Choi E."/>
            <person name="Choi E."/>
            <person name="Lee S.E."/>
            <person name="Jeon J."/>
            <person name="Kim H."/>
            <person name="Choi G."/>
            <person name="Song H."/>
            <person name="Lee J."/>
            <person name="Lee S.-C."/>
            <person name="Kwon J.-K."/>
            <person name="Lee H.-Y."/>
            <person name="Koo N."/>
            <person name="Hong Y."/>
            <person name="Kim R.W."/>
            <person name="Kang W.-H."/>
            <person name="Huh J.H."/>
            <person name="Kang B.-C."/>
            <person name="Yang T.-J."/>
            <person name="Lee Y.-H."/>
            <person name="Bennetzen J.L."/>
            <person name="Choi D."/>
        </authorList>
    </citation>
    <scope>NUCLEOTIDE SEQUENCE [LARGE SCALE GENOMIC DNA]</scope>
    <source>
        <strain evidence="5">cv. PBC81</strain>
    </source>
</reference>
<comment type="similarity">
    <text evidence="1">Belongs to the 14-3-3 family.</text>
</comment>
<dbReference type="AlphaFoldDB" id="A0A2G2XD64"/>
<feature type="domain" description="14-3-3" evidence="3">
    <location>
        <begin position="35"/>
        <end position="73"/>
    </location>
</feature>
<comment type="caution">
    <text evidence="4">The sequence shown here is derived from an EMBL/GenBank/DDBJ whole genome shotgun (WGS) entry which is preliminary data.</text>
</comment>
<keyword evidence="2" id="KW-1133">Transmembrane helix</keyword>
<keyword evidence="5" id="KW-1185">Reference proteome</keyword>
<organism evidence="4 5">
    <name type="scientific">Capsicum baccatum</name>
    <name type="common">Peruvian pepper</name>
    <dbReference type="NCBI Taxonomy" id="33114"/>
    <lineage>
        <taxon>Eukaryota</taxon>
        <taxon>Viridiplantae</taxon>
        <taxon>Streptophyta</taxon>
        <taxon>Embryophyta</taxon>
        <taxon>Tracheophyta</taxon>
        <taxon>Spermatophyta</taxon>
        <taxon>Magnoliopsida</taxon>
        <taxon>eudicotyledons</taxon>
        <taxon>Gunneridae</taxon>
        <taxon>Pentapetalae</taxon>
        <taxon>asterids</taxon>
        <taxon>lamiids</taxon>
        <taxon>Solanales</taxon>
        <taxon>Solanaceae</taxon>
        <taxon>Solanoideae</taxon>
        <taxon>Capsiceae</taxon>
        <taxon>Capsicum</taxon>
    </lineage>
</organism>
<keyword evidence="2" id="KW-0812">Transmembrane</keyword>
<dbReference type="STRING" id="33114.A0A2G2XD64"/>
<dbReference type="OrthoDB" id="1735995at2759"/>
<feature type="transmembrane region" description="Helical" evidence="2">
    <location>
        <begin position="20"/>
        <end position="39"/>
    </location>
</feature>
<gene>
    <name evidence="4" type="ORF">CQW23_03920</name>
</gene>
<evidence type="ECO:0000256" key="1">
    <source>
        <dbReference type="ARBA" id="ARBA00006141"/>
    </source>
</evidence>
<protein>
    <submittedName>
        <fullName evidence="4">14-3-3 protein 8</fullName>
    </submittedName>
</protein>
<dbReference type="Gene3D" id="1.20.190.20">
    <property type="entry name" value="14-3-3 domain"/>
    <property type="match status" value="1"/>
</dbReference>
<reference evidence="4 5" key="1">
    <citation type="journal article" date="2017" name="Genome Biol.">
        <title>New reference genome sequences of hot pepper reveal the massive evolution of plant disease-resistance genes by retroduplication.</title>
        <authorList>
            <person name="Kim S."/>
            <person name="Park J."/>
            <person name="Yeom S.I."/>
            <person name="Kim Y.M."/>
            <person name="Seo E."/>
            <person name="Kim K.T."/>
            <person name="Kim M.S."/>
            <person name="Lee J.M."/>
            <person name="Cheong K."/>
            <person name="Shin H.S."/>
            <person name="Kim S.B."/>
            <person name="Han K."/>
            <person name="Lee J."/>
            <person name="Park M."/>
            <person name="Lee H.A."/>
            <person name="Lee H.Y."/>
            <person name="Lee Y."/>
            <person name="Oh S."/>
            <person name="Lee J.H."/>
            <person name="Choi E."/>
            <person name="Choi E."/>
            <person name="Lee S.E."/>
            <person name="Jeon J."/>
            <person name="Kim H."/>
            <person name="Choi G."/>
            <person name="Song H."/>
            <person name="Lee J."/>
            <person name="Lee S.C."/>
            <person name="Kwon J.K."/>
            <person name="Lee H.Y."/>
            <person name="Koo N."/>
            <person name="Hong Y."/>
            <person name="Kim R.W."/>
            <person name="Kang W.H."/>
            <person name="Huh J.H."/>
            <person name="Kang B.C."/>
            <person name="Yang T.J."/>
            <person name="Lee Y.H."/>
            <person name="Bennetzen J.L."/>
            <person name="Choi D."/>
        </authorList>
    </citation>
    <scope>NUCLEOTIDE SEQUENCE [LARGE SCALE GENOMIC DNA]</scope>
    <source>
        <strain evidence="5">cv. PBC81</strain>
    </source>
</reference>
<evidence type="ECO:0000313" key="4">
    <source>
        <dbReference type="EMBL" id="PHT55434.1"/>
    </source>
</evidence>
<evidence type="ECO:0000256" key="2">
    <source>
        <dbReference type="SAM" id="Phobius"/>
    </source>
</evidence>
<accession>A0A2G2XD64</accession>
<dbReference type="Pfam" id="PF00244">
    <property type="entry name" value="14-3-3"/>
    <property type="match status" value="1"/>
</dbReference>
<sequence length="131" mass="15078">MLSPEKLGPTTVNVRITENDVFTSSFAVVVHFGWVYFVYSKGDYYRYLAEFKSGDDKKEVSDLSLKAYQVMVACAWILLKNIEVHDIMKDLVHKSISETTQFYNMYENLDCDILVTSYNRGPLKTSSQSHI</sequence>
<evidence type="ECO:0000259" key="3">
    <source>
        <dbReference type="Pfam" id="PF00244"/>
    </source>
</evidence>
<evidence type="ECO:0000313" key="5">
    <source>
        <dbReference type="Proteomes" id="UP000224567"/>
    </source>
</evidence>
<keyword evidence="2" id="KW-0472">Membrane</keyword>
<name>A0A2G2XD64_CAPBA</name>
<dbReference type="SUPFAM" id="SSF48445">
    <property type="entry name" value="14-3-3 protein"/>
    <property type="match status" value="1"/>
</dbReference>
<dbReference type="InterPro" id="IPR036815">
    <property type="entry name" value="14-3-3_dom_sf"/>
</dbReference>